<dbReference type="PANTHER" id="PTHR42855:SF2">
    <property type="entry name" value="DRUG RESISTANCE ABC TRANSPORTER,ATP-BINDING PROTEIN"/>
    <property type="match status" value="1"/>
</dbReference>
<dbReference type="Pfam" id="PF00005">
    <property type="entry name" value="ABC_tran"/>
    <property type="match status" value="2"/>
</dbReference>
<dbReference type="eggNOG" id="COG0488">
    <property type="taxonomic scope" value="Bacteria"/>
</dbReference>
<dbReference type="CDD" id="cd03221">
    <property type="entry name" value="ABCF_EF-3"/>
    <property type="match status" value="2"/>
</dbReference>
<dbReference type="InterPro" id="IPR003439">
    <property type="entry name" value="ABC_transporter-like_ATP-bd"/>
</dbReference>
<gene>
    <name evidence="5" type="ORF">CD32_21495</name>
</gene>
<keyword evidence="6" id="KW-1185">Reference proteome</keyword>
<dbReference type="PROSITE" id="PS00211">
    <property type="entry name" value="ABC_TRANSPORTER_1"/>
    <property type="match status" value="1"/>
</dbReference>
<dbReference type="InterPro" id="IPR051309">
    <property type="entry name" value="ABCF_ATPase"/>
</dbReference>
<keyword evidence="2 5" id="KW-0067">ATP-binding</keyword>
<feature type="compositionally biased region" description="Basic and acidic residues" evidence="3">
    <location>
        <begin position="228"/>
        <end position="242"/>
    </location>
</feature>
<dbReference type="GO" id="GO:0005524">
    <property type="term" value="F:ATP binding"/>
    <property type="evidence" value="ECO:0007669"/>
    <property type="project" value="UniProtKB-KW"/>
</dbReference>
<keyword evidence="1" id="KW-0547">Nucleotide-binding</keyword>
<dbReference type="InterPro" id="IPR003593">
    <property type="entry name" value="AAA+_ATPase"/>
</dbReference>
<feature type="domain" description="ABC transporter" evidence="4">
    <location>
        <begin position="3"/>
        <end position="211"/>
    </location>
</feature>
<dbReference type="Proteomes" id="UP000030437">
    <property type="component" value="Unassembled WGS sequence"/>
</dbReference>
<feature type="domain" description="ABC transporter" evidence="4">
    <location>
        <begin position="299"/>
        <end position="485"/>
    </location>
</feature>
<dbReference type="RefSeq" id="WP_036159665.1">
    <property type="nucleotide sequence ID" value="NZ_AVCX01000001.1"/>
</dbReference>
<name>A0A0A3IB03_9BACI</name>
<dbReference type="NCBIfam" id="NF000355">
    <property type="entry name" value="ribo_prot_ABC_F"/>
    <property type="match status" value="1"/>
</dbReference>
<comment type="caution">
    <text evidence="5">The sequence shown here is derived from an EMBL/GenBank/DDBJ whole genome shotgun (WGS) entry which is preliminary data.</text>
</comment>
<organism evidence="5 6">
    <name type="scientific">Lysinibacillus odysseyi 34hs-1 = NBRC 100172</name>
    <dbReference type="NCBI Taxonomy" id="1220589"/>
    <lineage>
        <taxon>Bacteria</taxon>
        <taxon>Bacillati</taxon>
        <taxon>Bacillota</taxon>
        <taxon>Bacilli</taxon>
        <taxon>Bacillales</taxon>
        <taxon>Bacillaceae</taxon>
        <taxon>Lysinibacillus</taxon>
    </lineage>
</organism>
<dbReference type="Gene3D" id="3.40.50.300">
    <property type="entry name" value="P-loop containing nucleotide triphosphate hydrolases"/>
    <property type="match status" value="2"/>
</dbReference>
<evidence type="ECO:0000313" key="6">
    <source>
        <dbReference type="Proteomes" id="UP000030437"/>
    </source>
</evidence>
<dbReference type="PROSITE" id="PS50893">
    <property type="entry name" value="ABC_TRANSPORTER_2"/>
    <property type="match status" value="2"/>
</dbReference>
<evidence type="ECO:0000259" key="4">
    <source>
        <dbReference type="PROSITE" id="PS50893"/>
    </source>
</evidence>
<protein>
    <submittedName>
        <fullName evidence="5">Multidrug ABC transporter ATP-binding protein</fullName>
    </submittedName>
</protein>
<dbReference type="EMBL" id="JPVP01000060">
    <property type="protein sequence ID" value="KGR81889.1"/>
    <property type="molecule type" value="Genomic_DNA"/>
</dbReference>
<dbReference type="SMART" id="SM00382">
    <property type="entry name" value="AAA"/>
    <property type="match status" value="2"/>
</dbReference>
<accession>A0A0A3IB03</accession>
<evidence type="ECO:0000256" key="2">
    <source>
        <dbReference type="ARBA" id="ARBA00022840"/>
    </source>
</evidence>
<dbReference type="GO" id="GO:0016887">
    <property type="term" value="F:ATP hydrolysis activity"/>
    <property type="evidence" value="ECO:0007669"/>
    <property type="project" value="InterPro"/>
</dbReference>
<dbReference type="SUPFAM" id="SSF52540">
    <property type="entry name" value="P-loop containing nucleoside triphosphate hydrolases"/>
    <property type="match status" value="2"/>
</dbReference>
<dbReference type="STRING" id="1220589.CD32_21495"/>
<proteinExistence type="predicted"/>
<evidence type="ECO:0000313" key="5">
    <source>
        <dbReference type="EMBL" id="KGR81889.1"/>
    </source>
</evidence>
<evidence type="ECO:0000256" key="1">
    <source>
        <dbReference type="ARBA" id="ARBA00022741"/>
    </source>
</evidence>
<dbReference type="PANTHER" id="PTHR42855">
    <property type="entry name" value="ABC TRANSPORTER ATP-BINDING SUBUNIT"/>
    <property type="match status" value="1"/>
</dbReference>
<reference evidence="5 6" key="1">
    <citation type="submission" date="2014-02" db="EMBL/GenBank/DDBJ databases">
        <title>Draft genome sequence of Lysinibacillus odysseyi NBRC 100172.</title>
        <authorList>
            <person name="Zhang F."/>
            <person name="Wang G."/>
            <person name="Zhang L."/>
        </authorList>
    </citation>
    <scope>NUCLEOTIDE SEQUENCE [LARGE SCALE GENOMIC DNA]</scope>
    <source>
        <strain evidence="5 6">NBRC 100172</strain>
    </source>
</reference>
<dbReference type="InterPro" id="IPR017871">
    <property type="entry name" value="ABC_transporter-like_CS"/>
</dbReference>
<dbReference type="OrthoDB" id="9762369at2"/>
<feature type="region of interest" description="Disordered" evidence="3">
    <location>
        <begin position="228"/>
        <end position="249"/>
    </location>
</feature>
<dbReference type="InterPro" id="IPR027417">
    <property type="entry name" value="P-loop_NTPase"/>
</dbReference>
<sequence length="486" mass="55988">MPIEIQHLHFGFDTMDRPLFEDVNLSIDTKWCLGLVGRNGRGKSTFLHLLLNNYTYTGDIRSDVEFVYFPQTIVNKESLVYYAIDEVMPIELWKFERECQLLGLNKEIAWQPFEQLSGGEQTKVLLAALFCEESRYPLLDEPTNHLDIQARKIVANYLKKKKGFIVVSHDRDFIDSVIDHILVIEKSQLAVYKGNYSTYEQQKQLQDQFELEKNKALKSEIDRLQKTAREKSGWGEKREKPSGNDPFGNAIAKRMMKRAKAIEKRTEDKIDEKTKLLQNIESVSDLTINSLSSHRNPVLRVQNFTLSYLDKPLFQPVTFDIFQGEQVALVGPNGSGKTSLINYLLNSHFSGTMSGDITVPHGLSKSIIRQQYDDNMGILKDFAANYHMDYTLFLNNLRILGVERDVFTVPIEKMSNGQKKKVEFAKSLGIPAELYIWDEPLNYLDVFNQAQIETMIKEYKPTLLFVEHDQTFLSNIATKTVEIIPY</sequence>
<dbReference type="AlphaFoldDB" id="A0A0A3IB03"/>
<evidence type="ECO:0000256" key="3">
    <source>
        <dbReference type="SAM" id="MobiDB-lite"/>
    </source>
</evidence>